<dbReference type="AlphaFoldDB" id="A0A3G9IHS9"/>
<dbReference type="Proteomes" id="UP000271573">
    <property type="component" value="Chromosome"/>
</dbReference>
<dbReference type="EMBL" id="AP019307">
    <property type="protein sequence ID" value="BBH18527.1"/>
    <property type="molecule type" value="Genomic_DNA"/>
</dbReference>
<proteinExistence type="predicted"/>
<dbReference type="RefSeq" id="WP_125569820.1">
    <property type="nucleotide sequence ID" value="NZ_AP019307.1"/>
</dbReference>
<reference evidence="1 2" key="1">
    <citation type="submission" date="2018-11" db="EMBL/GenBank/DDBJ databases">
        <title>Complete genome sequence of Nocardioides baekrokdamisoli strain KCTC 39748.</title>
        <authorList>
            <person name="Kang S.W."/>
            <person name="Lee K.C."/>
            <person name="Kim K.K."/>
            <person name="Kim J.S."/>
            <person name="Kim D.S."/>
            <person name="Ko S.H."/>
            <person name="Yang S.H."/>
            <person name="Shin Y.K."/>
            <person name="Lee J.S."/>
        </authorList>
    </citation>
    <scope>NUCLEOTIDE SEQUENCE [LARGE SCALE GENOMIC DNA]</scope>
    <source>
        <strain evidence="1 2">KCTC 39748</strain>
    </source>
</reference>
<gene>
    <name evidence="1" type="ORF">Back2_28140</name>
</gene>
<evidence type="ECO:0000313" key="2">
    <source>
        <dbReference type="Proteomes" id="UP000271573"/>
    </source>
</evidence>
<sequence>MLEVPVLPAMVMPSAPLVDDLGAERLVVAQTETWLATQTQSQEAVLWWPHWRRTDPVEVQGPVHLRALITALLSDDFAGLTLGLESDGPWAQVHGDSSIDVEIELHPHRHEGRSGGMYFERVQPVAPAGAAALGWAWVRRRPLPEGFRLDPRVIPQGSGWDVAL</sequence>
<evidence type="ECO:0000313" key="1">
    <source>
        <dbReference type="EMBL" id="BBH18527.1"/>
    </source>
</evidence>
<accession>A0A3G9IHS9</accession>
<organism evidence="1 2">
    <name type="scientific">Nocardioides baekrokdamisoli</name>
    <dbReference type="NCBI Taxonomy" id="1804624"/>
    <lineage>
        <taxon>Bacteria</taxon>
        <taxon>Bacillati</taxon>
        <taxon>Actinomycetota</taxon>
        <taxon>Actinomycetes</taxon>
        <taxon>Propionibacteriales</taxon>
        <taxon>Nocardioidaceae</taxon>
        <taxon>Nocardioides</taxon>
    </lineage>
</organism>
<name>A0A3G9IHS9_9ACTN</name>
<keyword evidence="2" id="KW-1185">Reference proteome</keyword>
<dbReference type="KEGG" id="nbe:Back2_28140"/>
<protein>
    <submittedName>
        <fullName evidence="1">Uncharacterized protein</fullName>
    </submittedName>
</protein>